<evidence type="ECO:0000313" key="1">
    <source>
        <dbReference type="EMBL" id="KAG7474269.1"/>
    </source>
</evidence>
<protein>
    <submittedName>
        <fullName evidence="1">Uncharacterized protein</fullName>
    </submittedName>
</protein>
<sequence length="97" mass="10831">MSDMVSLASHQYRSIPGGSYGKCQLSPVCPYDAREVADGTNRQRFHDQCQYECPPLQSLKESRGLSMFVSGRRSVNNMSTVQIGVKTPNSKNDLEMK</sequence>
<proteinExistence type="predicted"/>
<organism evidence="1 2">
    <name type="scientific">Solea senegalensis</name>
    <name type="common">Senegalese sole</name>
    <dbReference type="NCBI Taxonomy" id="28829"/>
    <lineage>
        <taxon>Eukaryota</taxon>
        <taxon>Metazoa</taxon>
        <taxon>Chordata</taxon>
        <taxon>Craniata</taxon>
        <taxon>Vertebrata</taxon>
        <taxon>Euteleostomi</taxon>
        <taxon>Actinopterygii</taxon>
        <taxon>Neopterygii</taxon>
        <taxon>Teleostei</taxon>
        <taxon>Neoteleostei</taxon>
        <taxon>Acanthomorphata</taxon>
        <taxon>Carangaria</taxon>
        <taxon>Pleuronectiformes</taxon>
        <taxon>Pleuronectoidei</taxon>
        <taxon>Soleidae</taxon>
        <taxon>Solea</taxon>
    </lineage>
</organism>
<dbReference type="EMBL" id="JAGKHQ010000021">
    <property type="protein sequence ID" value="KAG7474269.1"/>
    <property type="molecule type" value="Genomic_DNA"/>
</dbReference>
<dbReference type="Proteomes" id="UP000693946">
    <property type="component" value="Linkage Group LG9"/>
</dbReference>
<gene>
    <name evidence="1" type="ORF">JOB18_005494</name>
</gene>
<name>A0AAV6PPE0_SOLSE</name>
<keyword evidence="2" id="KW-1185">Reference proteome</keyword>
<dbReference type="AlphaFoldDB" id="A0AAV6PPE0"/>
<reference evidence="1 2" key="1">
    <citation type="journal article" date="2021" name="Sci. Rep.">
        <title>Chromosome anchoring in Senegalese sole (Solea senegalensis) reveals sex-associated markers and genome rearrangements in flatfish.</title>
        <authorList>
            <person name="Guerrero-Cozar I."/>
            <person name="Gomez-Garrido J."/>
            <person name="Berbel C."/>
            <person name="Martinez-Blanch J.F."/>
            <person name="Alioto T."/>
            <person name="Claros M.G."/>
            <person name="Gagnaire P.A."/>
            <person name="Manchado M."/>
        </authorList>
    </citation>
    <scope>NUCLEOTIDE SEQUENCE [LARGE SCALE GENOMIC DNA]</scope>
    <source>
        <strain evidence="1">Sse05_10M</strain>
    </source>
</reference>
<comment type="caution">
    <text evidence="1">The sequence shown here is derived from an EMBL/GenBank/DDBJ whole genome shotgun (WGS) entry which is preliminary data.</text>
</comment>
<accession>A0AAV6PPE0</accession>
<evidence type="ECO:0000313" key="2">
    <source>
        <dbReference type="Proteomes" id="UP000693946"/>
    </source>
</evidence>